<feature type="domain" description="UspA" evidence="2">
    <location>
        <begin position="1"/>
        <end position="145"/>
    </location>
</feature>
<evidence type="ECO:0000313" key="3">
    <source>
        <dbReference type="EMBL" id="MDQ9172216.1"/>
    </source>
</evidence>
<dbReference type="InterPro" id="IPR014729">
    <property type="entry name" value="Rossmann-like_a/b/a_fold"/>
</dbReference>
<accession>A0ABU1BUU0</accession>
<dbReference type="SUPFAM" id="SSF52402">
    <property type="entry name" value="Adenine nucleotide alpha hydrolases-like"/>
    <property type="match status" value="1"/>
</dbReference>
<reference evidence="3 4" key="1">
    <citation type="submission" date="2023-08" db="EMBL/GenBank/DDBJ databases">
        <title>Oxalobacteraceae gen .nov., isolated from river sludge outside the plant.</title>
        <authorList>
            <person name="Zhao S.Y."/>
        </authorList>
    </citation>
    <scope>NUCLEOTIDE SEQUENCE [LARGE SCALE GENOMIC DNA]</scope>
    <source>
        <strain evidence="3 4">R-40</strain>
    </source>
</reference>
<dbReference type="RefSeq" id="WP_338438232.1">
    <property type="nucleotide sequence ID" value="NZ_JAUYVH010000018.1"/>
</dbReference>
<evidence type="ECO:0000313" key="4">
    <source>
        <dbReference type="Proteomes" id="UP001225596"/>
    </source>
</evidence>
<dbReference type="PANTHER" id="PTHR46268">
    <property type="entry name" value="STRESS RESPONSE PROTEIN NHAX"/>
    <property type="match status" value="1"/>
</dbReference>
<sequence>MFRNILVPIDGSPLSAKPLDSALEFAKANHGKIVALSVSEPRVFYSSDPDASKHGDVHEDANLQKAQLHLQKVAETARNADVACETVIVQSRTPGEEIIDVANHYGCDAIFMATRGSFGVIEKLFNESQTHKVLEGASVPVVVFP</sequence>
<gene>
    <name evidence="3" type="ORF">Q8A64_17530</name>
</gene>
<dbReference type="CDD" id="cd00293">
    <property type="entry name" value="USP-like"/>
    <property type="match status" value="1"/>
</dbReference>
<keyword evidence="4" id="KW-1185">Reference proteome</keyword>
<protein>
    <submittedName>
        <fullName evidence="3">Universal stress protein</fullName>
    </submittedName>
</protein>
<organism evidence="3 4">
    <name type="scientific">Keguizhuia sedimenti</name>
    <dbReference type="NCBI Taxonomy" id="3064264"/>
    <lineage>
        <taxon>Bacteria</taxon>
        <taxon>Pseudomonadati</taxon>
        <taxon>Pseudomonadota</taxon>
        <taxon>Betaproteobacteria</taxon>
        <taxon>Burkholderiales</taxon>
        <taxon>Oxalobacteraceae</taxon>
        <taxon>Keguizhuia</taxon>
    </lineage>
</organism>
<dbReference type="PANTHER" id="PTHR46268:SF6">
    <property type="entry name" value="UNIVERSAL STRESS PROTEIN UP12"/>
    <property type="match status" value="1"/>
</dbReference>
<proteinExistence type="inferred from homology"/>
<evidence type="ECO:0000256" key="1">
    <source>
        <dbReference type="ARBA" id="ARBA00008791"/>
    </source>
</evidence>
<evidence type="ECO:0000259" key="2">
    <source>
        <dbReference type="Pfam" id="PF00582"/>
    </source>
</evidence>
<dbReference type="InterPro" id="IPR006015">
    <property type="entry name" value="Universal_stress_UspA"/>
</dbReference>
<dbReference type="Pfam" id="PF00582">
    <property type="entry name" value="Usp"/>
    <property type="match status" value="1"/>
</dbReference>
<name>A0ABU1BUU0_9BURK</name>
<comment type="caution">
    <text evidence="3">The sequence shown here is derived from an EMBL/GenBank/DDBJ whole genome shotgun (WGS) entry which is preliminary data.</text>
</comment>
<comment type="similarity">
    <text evidence="1">Belongs to the universal stress protein A family.</text>
</comment>
<dbReference type="Gene3D" id="3.40.50.620">
    <property type="entry name" value="HUPs"/>
    <property type="match status" value="1"/>
</dbReference>
<dbReference type="InterPro" id="IPR006016">
    <property type="entry name" value="UspA"/>
</dbReference>
<dbReference type="Proteomes" id="UP001225596">
    <property type="component" value="Unassembled WGS sequence"/>
</dbReference>
<dbReference type="PRINTS" id="PR01438">
    <property type="entry name" value="UNVRSLSTRESS"/>
</dbReference>
<dbReference type="EMBL" id="JAUYVH010000018">
    <property type="protein sequence ID" value="MDQ9172216.1"/>
    <property type="molecule type" value="Genomic_DNA"/>
</dbReference>